<feature type="transmembrane region" description="Helical" evidence="2">
    <location>
        <begin position="149"/>
        <end position="165"/>
    </location>
</feature>
<reference evidence="4" key="1">
    <citation type="journal article" date="2017" name="Plant J.">
        <title>The pomegranate (Punica granatum L.) genome and the genomics of punicalagin biosynthesis.</title>
        <authorList>
            <person name="Qin G."/>
            <person name="Xu C."/>
            <person name="Ming R."/>
            <person name="Tang H."/>
            <person name="Guyot R."/>
            <person name="Kramer E.M."/>
            <person name="Hu Y."/>
            <person name="Yi X."/>
            <person name="Qi Y."/>
            <person name="Xu X."/>
            <person name="Gao Z."/>
            <person name="Pan H."/>
            <person name="Jian J."/>
            <person name="Tian Y."/>
            <person name="Yue Z."/>
            <person name="Xu Y."/>
        </authorList>
    </citation>
    <scope>NUCLEOTIDE SEQUENCE [LARGE SCALE GENOMIC DNA]</scope>
    <source>
        <strain evidence="4">cv. Dabenzi</strain>
    </source>
</reference>
<keyword evidence="2" id="KW-0472">Membrane</keyword>
<sequence>MGYSAALHLHQWRQLEAQNLLESRKLCISCKKSSFSYGGGGSGLNQSRRPLAVKLKSQNPFSDPPKCSISGGSAPSGEDFEGKDEQLQSQQAKGFWSKWKANSAEMSAKLAKLGLAAVLAYGLFDGVTYTTFFILAFCGYEKSTGKNPAANLQALLGIVILMWTGNNVTRPFRVAGAAALAPVIDRGLKKIQKYLNLPGTVYAFALVVAIVASVCLTIIGLLILSRWGK</sequence>
<evidence type="ECO:0000313" key="5">
    <source>
        <dbReference type="Proteomes" id="UP000515151"/>
    </source>
</evidence>
<evidence type="ECO:0000313" key="6">
    <source>
        <dbReference type="RefSeq" id="XP_031388732.1"/>
    </source>
</evidence>
<evidence type="ECO:0000313" key="3">
    <source>
        <dbReference type="EMBL" id="OWM64105.1"/>
    </source>
</evidence>
<organism evidence="3 4">
    <name type="scientific">Punica granatum</name>
    <name type="common">Pomegranate</name>
    <dbReference type="NCBI Taxonomy" id="22663"/>
    <lineage>
        <taxon>Eukaryota</taxon>
        <taxon>Viridiplantae</taxon>
        <taxon>Streptophyta</taxon>
        <taxon>Embryophyta</taxon>
        <taxon>Tracheophyta</taxon>
        <taxon>Spermatophyta</taxon>
        <taxon>Magnoliopsida</taxon>
        <taxon>eudicotyledons</taxon>
        <taxon>Gunneridae</taxon>
        <taxon>Pentapetalae</taxon>
        <taxon>rosids</taxon>
        <taxon>malvids</taxon>
        <taxon>Myrtales</taxon>
        <taxon>Lythraceae</taxon>
        <taxon>Punica</taxon>
    </lineage>
</organism>
<evidence type="ECO:0000256" key="1">
    <source>
        <dbReference type="SAM" id="MobiDB-lite"/>
    </source>
</evidence>
<feature type="region of interest" description="Disordered" evidence="1">
    <location>
        <begin position="58"/>
        <end position="84"/>
    </location>
</feature>
<reference evidence="5" key="3">
    <citation type="journal article" date="2020" name="Plant Biotechnol. J.">
        <title>The pomegranate (Punica granatum L.) draft genome dissects genetic divergence between soft- and hard-seeded cultivars.</title>
        <authorList>
            <person name="Luo X."/>
            <person name="Li H."/>
            <person name="Wu Z."/>
            <person name="Yao W."/>
            <person name="Zhao P."/>
            <person name="Cao D."/>
            <person name="Yu H."/>
            <person name="Li K."/>
            <person name="Poudel K."/>
            <person name="Zhao D."/>
            <person name="Zhang F."/>
            <person name="Xia X."/>
            <person name="Chen L."/>
            <person name="Wang Q."/>
            <person name="Jing D."/>
            <person name="Cao S."/>
        </authorList>
    </citation>
    <scope>NUCLEOTIDE SEQUENCE [LARGE SCALE GENOMIC DNA]</scope>
</reference>
<dbReference type="Proteomes" id="UP000197138">
    <property type="component" value="Unassembled WGS sequence"/>
</dbReference>
<dbReference type="OrthoDB" id="2020192at2759"/>
<proteinExistence type="predicted"/>
<reference evidence="3" key="2">
    <citation type="submission" date="2017-06" db="EMBL/GenBank/DDBJ databases">
        <title>The pomegranate genome and the genomics of punicalagin biosynthesis.</title>
        <authorList>
            <person name="Xu C."/>
        </authorList>
    </citation>
    <scope>NUCLEOTIDE SEQUENCE [LARGE SCALE GENOMIC DNA]</scope>
    <source>
        <tissue evidence="3">Fresh leaf</tissue>
    </source>
</reference>
<dbReference type="PANTHER" id="PTHR34370">
    <property type="entry name" value="OS04G0600100 PROTEIN"/>
    <property type="match status" value="1"/>
</dbReference>
<dbReference type="PANTHER" id="PTHR34370:SF1">
    <property type="entry name" value="OS04G0600100 PROTEIN"/>
    <property type="match status" value="1"/>
</dbReference>
<evidence type="ECO:0000313" key="4">
    <source>
        <dbReference type="Proteomes" id="UP000197138"/>
    </source>
</evidence>
<accession>A0A218VUC4</accession>
<gene>
    <name evidence="6" type="primary">LOC116201586</name>
    <name evidence="3" type="ORF">CDL15_Pgr018676</name>
</gene>
<keyword evidence="2" id="KW-0812">Transmembrane</keyword>
<feature type="transmembrane region" description="Helical" evidence="2">
    <location>
        <begin position="113"/>
        <end position="137"/>
    </location>
</feature>
<dbReference type="AlphaFoldDB" id="A0A218VUC4"/>
<name>A0A218VUC4_PUNGR</name>
<dbReference type="Proteomes" id="UP000515151">
    <property type="component" value="Chromosome 1"/>
</dbReference>
<dbReference type="RefSeq" id="XP_031388732.1">
    <property type="nucleotide sequence ID" value="XM_031532872.1"/>
</dbReference>
<keyword evidence="5" id="KW-1185">Reference proteome</keyword>
<dbReference type="EMBL" id="MTKT01005815">
    <property type="protein sequence ID" value="OWM64105.1"/>
    <property type="molecule type" value="Genomic_DNA"/>
</dbReference>
<protein>
    <submittedName>
        <fullName evidence="6">Uncharacterized protein LOC116201586</fullName>
    </submittedName>
</protein>
<reference evidence="6" key="4">
    <citation type="submission" date="2025-04" db="UniProtKB">
        <authorList>
            <consortium name="RefSeq"/>
        </authorList>
    </citation>
    <scope>IDENTIFICATION</scope>
    <source>
        <tissue evidence="6">Leaf</tissue>
    </source>
</reference>
<dbReference type="GeneID" id="116201586"/>
<keyword evidence="2" id="KW-1133">Transmembrane helix</keyword>
<feature type="transmembrane region" description="Helical" evidence="2">
    <location>
        <begin position="201"/>
        <end position="224"/>
    </location>
</feature>
<evidence type="ECO:0000256" key="2">
    <source>
        <dbReference type="SAM" id="Phobius"/>
    </source>
</evidence>